<keyword evidence="1" id="KW-1133">Transmembrane helix</keyword>
<protein>
    <submittedName>
        <fullName evidence="2">Uncharacterized protein</fullName>
    </submittedName>
</protein>
<evidence type="ECO:0000313" key="2">
    <source>
        <dbReference type="EMBL" id="AXY77697.1"/>
    </source>
</evidence>
<evidence type="ECO:0000256" key="1">
    <source>
        <dbReference type="SAM" id="Phobius"/>
    </source>
</evidence>
<dbReference type="Proteomes" id="UP000263900">
    <property type="component" value="Chromosome"/>
</dbReference>
<feature type="transmembrane region" description="Helical" evidence="1">
    <location>
        <begin position="36"/>
        <end position="55"/>
    </location>
</feature>
<gene>
    <name evidence="2" type="ORF">D3H65_28585</name>
</gene>
<sequence>MSSLLINIAVIIFTVLITIFTLTYDTKTDGKLNGYGWCALVFCILVVGLSIYSTIDKEITDNDRFSYNIKKLDTIIGKADTTFLKIDSSTSLQYSLQDSTRKIDSIVTSQLLSQEILKQGTRKLLDSTRNISRRTKDIVITSGNILASTILQLKNAEAEFNPVYPFHIYVSYSLSFTEKSVSKLVDSLLNLKRKKEENISQEFRSVSFEIDIQKRVTNLSIKNYESYFGNIKELYSLDKAFQLGFIRTEDVGDIKQMPRFDKSILVCEALFRKSEVNHSAKKKISRLKVDFQKQEIMFNVYYTELYTFSYFDKSNKFFGVKDLFNSYMWITKVGISDCKLNAVSLYLGNQYNWPVYINMDESAKYNSKWNNYLIHKMQDFELFPKGYSIQDDYKILYYDSSTQSLGLPFPDEN</sequence>
<dbReference type="RefSeq" id="WP_119053570.1">
    <property type="nucleotide sequence ID" value="NZ_CP032157.1"/>
</dbReference>
<proteinExistence type="predicted"/>
<organism evidence="2 3">
    <name type="scientific">Paraflavitalea soli</name>
    <dbReference type="NCBI Taxonomy" id="2315862"/>
    <lineage>
        <taxon>Bacteria</taxon>
        <taxon>Pseudomonadati</taxon>
        <taxon>Bacteroidota</taxon>
        <taxon>Chitinophagia</taxon>
        <taxon>Chitinophagales</taxon>
        <taxon>Chitinophagaceae</taxon>
        <taxon>Paraflavitalea</taxon>
    </lineage>
</organism>
<accession>A0A3B7MUW2</accession>
<name>A0A3B7MUW2_9BACT</name>
<keyword evidence="1" id="KW-0472">Membrane</keyword>
<dbReference type="KEGG" id="pseg:D3H65_28585"/>
<dbReference type="EMBL" id="CP032157">
    <property type="protein sequence ID" value="AXY77697.1"/>
    <property type="molecule type" value="Genomic_DNA"/>
</dbReference>
<dbReference type="AlphaFoldDB" id="A0A3B7MUW2"/>
<keyword evidence="3" id="KW-1185">Reference proteome</keyword>
<feature type="transmembrane region" description="Helical" evidence="1">
    <location>
        <begin position="6"/>
        <end position="24"/>
    </location>
</feature>
<keyword evidence="1" id="KW-0812">Transmembrane</keyword>
<reference evidence="2 3" key="1">
    <citation type="submission" date="2018-09" db="EMBL/GenBank/DDBJ databases">
        <title>Genome sequencing of strain 6GH32-13.</title>
        <authorList>
            <person name="Weon H.-Y."/>
            <person name="Heo J."/>
            <person name="Kwon S.-W."/>
        </authorList>
    </citation>
    <scope>NUCLEOTIDE SEQUENCE [LARGE SCALE GENOMIC DNA]</scope>
    <source>
        <strain evidence="2 3">5GH32-13</strain>
    </source>
</reference>
<evidence type="ECO:0000313" key="3">
    <source>
        <dbReference type="Proteomes" id="UP000263900"/>
    </source>
</evidence>